<sequence>MFPGKFSLRSIDKCHFQGEEYELHAKVSQNETSKNCLASCGCYLREEKAYFNCAHIECPELFNGPLRDPKCFRQYSHDSCCSINTVCSNETTEGEKQHIHQCTYGGKQYYKGQKFYPVNECKICICDEGYDGSTNEPWCREFPCNVELIYGKNLDDGCVPIYYKSGCCPIDWRCPSSNDTIIEGPNHKNPSPEAEEKELFCKFGSLKLYLQDKLGDDSSNSDCTCITPPYPTCNLKPRPGAS</sequence>
<dbReference type="Proteomes" id="UP000792457">
    <property type="component" value="Unassembled WGS sequence"/>
</dbReference>
<evidence type="ECO:0008006" key="3">
    <source>
        <dbReference type="Google" id="ProtNLM"/>
    </source>
</evidence>
<reference evidence="1" key="1">
    <citation type="submission" date="2013-04" db="EMBL/GenBank/DDBJ databases">
        <authorList>
            <person name="Qu J."/>
            <person name="Murali S.C."/>
            <person name="Bandaranaike D."/>
            <person name="Bellair M."/>
            <person name="Blankenburg K."/>
            <person name="Chao H."/>
            <person name="Dinh H."/>
            <person name="Doddapaneni H."/>
            <person name="Downs B."/>
            <person name="Dugan-Rocha S."/>
            <person name="Elkadiri S."/>
            <person name="Gnanaolivu R.D."/>
            <person name="Hernandez B."/>
            <person name="Javaid M."/>
            <person name="Jayaseelan J.C."/>
            <person name="Lee S."/>
            <person name="Li M."/>
            <person name="Ming W."/>
            <person name="Munidasa M."/>
            <person name="Muniz J."/>
            <person name="Nguyen L."/>
            <person name="Ongeri F."/>
            <person name="Osuji N."/>
            <person name="Pu L.-L."/>
            <person name="Puazo M."/>
            <person name="Qu C."/>
            <person name="Quiroz J."/>
            <person name="Raj R."/>
            <person name="Weissenberger G."/>
            <person name="Xin Y."/>
            <person name="Zou X."/>
            <person name="Han Y."/>
            <person name="Richards S."/>
            <person name="Worley K."/>
            <person name="Muzny D."/>
            <person name="Gibbs R."/>
        </authorList>
    </citation>
    <scope>NUCLEOTIDE SEQUENCE</scope>
    <source>
        <strain evidence="1">Sampled in the wild</strain>
    </source>
</reference>
<protein>
    <recommendedName>
        <fullName evidence="3">VWFC domain-containing protein</fullName>
    </recommendedName>
</protein>
<dbReference type="AlphaFoldDB" id="A0A8K0KBM0"/>
<name>A0A8K0KBM0_LADFU</name>
<comment type="caution">
    <text evidence="1">The sequence shown here is derived from an EMBL/GenBank/DDBJ whole genome shotgun (WGS) entry which is preliminary data.</text>
</comment>
<accession>A0A8K0KBM0</accession>
<dbReference type="EMBL" id="KZ308554">
    <property type="protein sequence ID" value="KAG8231398.1"/>
    <property type="molecule type" value="Genomic_DNA"/>
</dbReference>
<gene>
    <name evidence="1" type="ORF">J437_LFUL011334</name>
</gene>
<keyword evidence="2" id="KW-1185">Reference proteome</keyword>
<reference evidence="1" key="2">
    <citation type="submission" date="2017-10" db="EMBL/GenBank/DDBJ databases">
        <title>Ladona fulva Genome sequencing and assembly.</title>
        <authorList>
            <person name="Murali S."/>
            <person name="Richards S."/>
            <person name="Bandaranaike D."/>
            <person name="Bellair M."/>
            <person name="Blankenburg K."/>
            <person name="Chao H."/>
            <person name="Dinh H."/>
            <person name="Doddapaneni H."/>
            <person name="Dugan-Rocha S."/>
            <person name="Elkadiri S."/>
            <person name="Gnanaolivu R."/>
            <person name="Hernandez B."/>
            <person name="Skinner E."/>
            <person name="Javaid M."/>
            <person name="Lee S."/>
            <person name="Li M."/>
            <person name="Ming W."/>
            <person name="Munidasa M."/>
            <person name="Muniz J."/>
            <person name="Nguyen L."/>
            <person name="Hughes D."/>
            <person name="Osuji N."/>
            <person name="Pu L.-L."/>
            <person name="Puazo M."/>
            <person name="Qu C."/>
            <person name="Quiroz J."/>
            <person name="Raj R."/>
            <person name="Weissenberger G."/>
            <person name="Xin Y."/>
            <person name="Zou X."/>
            <person name="Han Y."/>
            <person name="Worley K."/>
            <person name="Muzny D."/>
            <person name="Gibbs R."/>
        </authorList>
    </citation>
    <scope>NUCLEOTIDE SEQUENCE</scope>
    <source>
        <strain evidence="1">Sampled in the wild</strain>
    </source>
</reference>
<evidence type="ECO:0000313" key="1">
    <source>
        <dbReference type="EMBL" id="KAG8231398.1"/>
    </source>
</evidence>
<dbReference type="OrthoDB" id="365605at2759"/>
<organism evidence="1 2">
    <name type="scientific">Ladona fulva</name>
    <name type="common">Scarce chaser dragonfly</name>
    <name type="synonym">Libellula fulva</name>
    <dbReference type="NCBI Taxonomy" id="123851"/>
    <lineage>
        <taxon>Eukaryota</taxon>
        <taxon>Metazoa</taxon>
        <taxon>Ecdysozoa</taxon>
        <taxon>Arthropoda</taxon>
        <taxon>Hexapoda</taxon>
        <taxon>Insecta</taxon>
        <taxon>Pterygota</taxon>
        <taxon>Palaeoptera</taxon>
        <taxon>Odonata</taxon>
        <taxon>Epiprocta</taxon>
        <taxon>Anisoptera</taxon>
        <taxon>Libelluloidea</taxon>
        <taxon>Libellulidae</taxon>
        <taxon>Ladona</taxon>
    </lineage>
</organism>
<evidence type="ECO:0000313" key="2">
    <source>
        <dbReference type="Proteomes" id="UP000792457"/>
    </source>
</evidence>
<proteinExistence type="predicted"/>